<evidence type="ECO:0000256" key="2">
    <source>
        <dbReference type="SAM" id="Phobius"/>
    </source>
</evidence>
<dbReference type="Pfam" id="PF07423">
    <property type="entry name" value="DUF1510"/>
    <property type="match status" value="1"/>
</dbReference>
<keyword evidence="2" id="KW-1133">Transmembrane helix</keyword>
<evidence type="ECO:0000313" key="5">
    <source>
        <dbReference type="Proteomes" id="UP001171751"/>
    </source>
</evidence>
<name>A0AA43RLQ2_9LACT</name>
<feature type="compositionally biased region" description="Low complexity" evidence="1">
    <location>
        <begin position="110"/>
        <end position="119"/>
    </location>
</feature>
<accession>A0AA43RLQ2</accession>
<feature type="domain" description="DUF1510" evidence="3">
    <location>
        <begin position="164"/>
        <end position="254"/>
    </location>
</feature>
<evidence type="ECO:0000313" key="4">
    <source>
        <dbReference type="EMBL" id="MDO5456809.1"/>
    </source>
</evidence>
<organism evidence="4 5">
    <name type="scientific">Atopococcus tabaci</name>
    <dbReference type="NCBI Taxonomy" id="269774"/>
    <lineage>
        <taxon>Bacteria</taxon>
        <taxon>Bacillati</taxon>
        <taxon>Bacillota</taxon>
        <taxon>Bacilli</taxon>
        <taxon>Lactobacillales</taxon>
        <taxon>Carnobacteriaceae</taxon>
        <taxon>Atopococcus</taxon>
    </lineage>
</organism>
<reference evidence="4" key="1">
    <citation type="submission" date="2023-07" db="EMBL/GenBank/DDBJ databases">
        <title>Between Cages and Wild: Unraveling the Impact of Captivity on Animal Microbiomes and Antimicrobial Resistance.</title>
        <authorList>
            <person name="Schmartz G.P."/>
            <person name="Rehner J."/>
            <person name="Schuff M.J."/>
            <person name="Becker S.L."/>
            <person name="Kravczyk M."/>
            <person name="Gurevich A."/>
            <person name="Francke R."/>
            <person name="Mueller R."/>
            <person name="Keller V."/>
            <person name="Keller A."/>
        </authorList>
    </citation>
    <scope>NUCLEOTIDE SEQUENCE</scope>
    <source>
        <strain evidence="4">S39M_St_73</strain>
    </source>
</reference>
<sequence length="256" mass="29081">MTDKKERDYRSRSERMKAEPQDTDSEQLETKSQDQIDHERHQEYLEEEQSRLRSEPRTYQRNQGPKRKYLYILAAVLVLLMLFMIFRAVFSPRDQAVEDTSEKISLALQETSESESSQESSEEESEESEESSEEESEESSVETESSEPVESSVEEEAVTETEVVTGDWDPVPTEQTGDHVTDYSSGSQDRIEIKQAAAMATGIDPDNMSEHWVGNDGTNQGVYATVSDGYQGEQYRVHIQWVDGQGWQATAVEAAE</sequence>
<gene>
    <name evidence="4" type="ORF">Q4F26_00550</name>
</gene>
<dbReference type="EMBL" id="JAUNQW010000001">
    <property type="protein sequence ID" value="MDO5456809.1"/>
    <property type="molecule type" value="Genomic_DNA"/>
</dbReference>
<feature type="compositionally biased region" description="Acidic residues" evidence="1">
    <location>
        <begin position="120"/>
        <end position="159"/>
    </location>
</feature>
<feature type="transmembrane region" description="Helical" evidence="2">
    <location>
        <begin position="69"/>
        <end position="90"/>
    </location>
</feature>
<dbReference type="Proteomes" id="UP001171751">
    <property type="component" value="Unassembled WGS sequence"/>
</dbReference>
<keyword evidence="2" id="KW-0472">Membrane</keyword>
<feature type="compositionally biased region" description="Basic and acidic residues" evidence="1">
    <location>
        <begin position="1"/>
        <end position="20"/>
    </location>
</feature>
<evidence type="ECO:0000259" key="3">
    <source>
        <dbReference type="Pfam" id="PF07423"/>
    </source>
</evidence>
<comment type="caution">
    <text evidence="4">The sequence shown here is derived from an EMBL/GenBank/DDBJ whole genome shotgun (WGS) entry which is preliminary data.</text>
</comment>
<dbReference type="InterPro" id="IPR009988">
    <property type="entry name" value="DUF1510"/>
</dbReference>
<keyword evidence="2" id="KW-0812">Transmembrane</keyword>
<dbReference type="AlphaFoldDB" id="A0AA43RLQ2"/>
<feature type="compositionally biased region" description="Basic and acidic residues" evidence="1">
    <location>
        <begin position="28"/>
        <end position="58"/>
    </location>
</feature>
<evidence type="ECO:0000256" key="1">
    <source>
        <dbReference type="SAM" id="MobiDB-lite"/>
    </source>
</evidence>
<keyword evidence="5" id="KW-1185">Reference proteome</keyword>
<feature type="region of interest" description="Disordered" evidence="1">
    <location>
        <begin position="1"/>
        <end position="61"/>
    </location>
</feature>
<feature type="region of interest" description="Disordered" evidence="1">
    <location>
        <begin position="108"/>
        <end position="188"/>
    </location>
</feature>
<protein>
    <submittedName>
        <fullName evidence="4">YrrS family protein</fullName>
    </submittedName>
</protein>
<proteinExistence type="predicted"/>